<dbReference type="InterPro" id="IPR018060">
    <property type="entry name" value="HTH_AraC"/>
</dbReference>
<comment type="caution">
    <text evidence="5">The sequence shown here is derived from an EMBL/GenBank/DDBJ whole genome shotgun (WGS) entry which is preliminary data.</text>
</comment>
<dbReference type="PANTHER" id="PTHR43280:SF32">
    <property type="entry name" value="TRANSCRIPTIONAL REGULATORY PROTEIN"/>
    <property type="match status" value="1"/>
</dbReference>
<keyword evidence="3" id="KW-0804">Transcription</keyword>
<dbReference type="PANTHER" id="PTHR43280">
    <property type="entry name" value="ARAC-FAMILY TRANSCRIPTIONAL REGULATOR"/>
    <property type="match status" value="1"/>
</dbReference>
<dbReference type="AlphaFoldDB" id="A0A365XUC1"/>
<keyword evidence="1" id="KW-0805">Transcription regulation</keyword>
<dbReference type="Gene3D" id="1.10.10.60">
    <property type="entry name" value="Homeodomain-like"/>
    <property type="match status" value="1"/>
</dbReference>
<dbReference type="GO" id="GO:0003700">
    <property type="term" value="F:DNA-binding transcription factor activity"/>
    <property type="evidence" value="ECO:0007669"/>
    <property type="project" value="InterPro"/>
</dbReference>
<evidence type="ECO:0000259" key="4">
    <source>
        <dbReference type="PROSITE" id="PS01124"/>
    </source>
</evidence>
<dbReference type="SMART" id="SM00342">
    <property type="entry name" value="HTH_ARAC"/>
    <property type="match status" value="1"/>
</dbReference>
<dbReference type="Pfam" id="PF12833">
    <property type="entry name" value="HTH_18"/>
    <property type="match status" value="1"/>
</dbReference>
<evidence type="ECO:0000313" key="6">
    <source>
        <dbReference type="Proteomes" id="UP000253410"/>
    </source>
</evidence>
<protein>
    <recommendedName>
        <fullName evidence="4">HTH araC/xylS-type domain-containing protein</fullName>
    </recommendedName>
</protein>
<feature type="domain" description="HTH araC/xylS-type" evidence="4">
    <location>
        <begin position="221"/>
        <end position="319"/>
    </location>
</feature>
<dbReference type="SUPFAM" id="SSF46689">
    <property type="entry name" value="Homeodomain-like"/>
    <property type="match status" value="1"/>
</dbReference>
<evidence type="ECO:0000313" key="5">
    <source>
        <dbReference type="EMBL" id="RBL89933.1"/>
    </source>
</evidence>
<name>A0A365XUC1_9BACT</name>
<organism evidence="5 6">
    <name type="scientific">Chitinophaga flava</name>
    <dbReference type="NCBI Taxonomy" id="2259036"/>
    <lineage>
        <taxon>Bacteria</taxon>
        <taxon>Pseudomonadati</taxon>
        <taxon>Bacteroidota</taxon>
        <taxon>Chitinophagia</taxon>
        <taxon>Chitinophagales</taxon>
        <taxon>Chitinophagaceae</taxon>
        <taxon>Chitinophaga</taxon>
    </lineage>
</organism>
<dbReference type="GO" id="GO:0043565">
    <property type="term" value="F:sequence-specific DNA binding"/>
    <property type="evidence" value="ECO:0007669"/>
    <property type="project" value="InterPro"/>
</dbReference>
<accession>A0A365XUC1</accession>
<evidence type="ECO:0000256" key="2">
    <source>
        <dbReference type="ARBA" id="ARBA00023125"/>
    </source>
</evidence>
<gene>
    <name evidence="5" type="ORF">DF182_26010</name>
</gene>
<evidence type="ECO:0000256" key="3">
    <source>
        <dbReference type="ARBA" id="ARBA00023163"/>
    </source>
</evidence>
<dbReference type="InterPro" id="IPR009057">
    <property type="entry name" value="Homeodomain-like_sf"/>
</dbReference>
<proteinExistence type="predicted"/>
<keyword evidence="6" id="KW-1185">Reference proteome</keyword>
<dbReference type="PROSITE" id="PS01124">
    <property type="entry name" value="HTH_ARAC_FAMILY_2"/>
    <property type="match status" value="1"/>
</dbReference>
<keyword evidence="2" id="KW-0238">DNA-binding</keyword>
<reference evidence="5 6" key="1">
    <citation type="submission" date="2018-05" db="EMBL/GenBank/DDBJ databases">
        <title>Chitinophaga sp. K3CV102501T nov., isolated from isolated from a monsoon evergreen broad-leaved forest soil.</title>
        <authorList>
            <person name="Lv Y."/>
        </authorList>
    </citation>
    <scope>NUCLEOTIDE SEQUENCE [LARGE SCALE GENOMIC DNA]</scope>
    <source>
        <strain evidence="5 6">GDMCC 1.1325</strain>
    </source>
</reference>
<dbReference type="OrthoDB" id="1096411at2"/>
<evidence type="ECO:0000256" key="1">
    <source>
        <dbReference type="ARBA" id="ARBA00023015"/>
    </source>
</evidence>
<dbReference type="EMBL" id="QFFJ01000002">
    <property type="protein sequence ID" value="RBL89933.1"/>
    <property type="molecule type" value="Genomic_DNA"/>
</dbReference>
<sequence length="324" mass="37681">MVIVDHSVGCSVHDYGNHPCLHLSKKTTAKRMRKKDPSTREIIPLKHFQLFRTDFMIQSMMLCMTTHQDWLYNALRPDAYLILWFNNESSRIMVDFEEVSITRDTILFIRKDRVHILMDDRYDGITISFTENFFCKSAEDAVFLNNHILFTDSHQPRYIKVEEEDRVLRLLATLLMEENATTAPSETVNRNLIQHFMIAAARKLEPAEIPVSVDRDRSYVTAFQQLLAHDFRSVKMVNTYATALHITEKRLNAATTHITGKSPKQLIDEKIMLEARRMLTHTSQTTSEIAFELGFFEVSNFIKYFRKHEGITPAIYRKASVSKA</sequence>
<dbReference type="Proteomes" id="UP000253410">
    <property type="component" value="Unassembled WGS sequence"/>
</dbReference>